<gene>
    <name evidence="1" type="ORF">SAMN05421819_3172</name>
</gene>
<organism evidence="1 2">
    <name type="scientific">Bryocella elongata</name>
    <dbReference type="NCBI Taxonomy" id="863522"/>
    <lineage>
        <taxon>Bacteria</taxon>
        <taxon>Pseudomonadati</taxon>
        <taxon>Acidobacteriota</taxon>
        <taxon>Terriglobia</taxon>
        <taxon>Terriglobales</taxon>
        <taxon>Acidobacteriaceae</taxon>
        <taxon>Bryocella</taxon>
    </lineage>
</organism>
<dbReference type="SUPFAM" id="SSF56112">
    <property type="entry name" value="Protein kinase-like (PK-like)"/>
    <property type="match status" value="1"/>
</dbReference>
<dbReference type="Gene3D" id="3.90.1200.10">
    <property type="match status" value="1"/>
</dbReference>
<dbReference type="InterPro" id="IPR011009">
    <property type="entry name" value="Kinase-like_dom_sf"/>
</dbReference>
<dbReference type="Proteomes" id="UP000236728">
    <property type="component" value="Unassembled WGS sequence"/>
</dbReference>
<accession>A0A1H6AJ33</accession>
<dbReference type="Pfam" id="PF10009">
    <property type="entry name" value="DUF2252"/>
    <property type="match status" value="1"/>
</dbReference>
<keyword evidence="2" id="KW-1185">Reference proteome</keyword>
<proteinExistence type="predicted"/>
<dbReference type="InterPro" id="IPR018721">
    <property type="entry name" value="DUF2252"/>
</dbReference>
<dbReference type="AlphaFoldDB" id="A0A1H6AJ33"/>
<dbReference type="PANTHER" id="PTHR39441">
    <property type="entry name" value="DUF2252 DOMAIN-CONTAINING PROTEIN"/>
    <property type="match status" value="1"/>
</dbReference>
<dbReference type="PANTHER" id="PTHR39441:SF1">
    <property type="entry name" value="DUF2252 DOMAIN-CONTAINING PROTEIN"/>
    <property type="match status" value="1"/>
</dbReference>
<sequence>MWGRFSFGSNQQRAGAQLRPIHIVKTAKKSHGDSKMGGETAAEYAERLKILEQAQRRKMAQSAHRYVRGSTVQFYEWLQRGRRQGVPEGPPVWICGDCHLGNLGPVANHEGKVEIEIRDVDQTVIGNPAHDLVRLALSLASAARGNDLPGVTTAHMMEHMMEGYQQALKHPSVQRGRTAKGDDLAPIASALRLSVRRRWKHLADERIEGVEPVIPLGKRFWALRKEERAAIDSLFTEEATVAMIRRLAGDDAPKKVTVVDAAYWMKGCSSLGKLRYAVLLGLGKGTNRRYRLIDIKEAVAPAAPATSRVALRKAGLTQPEDFAERVVIGARALSPFLGERMLPATLLRRPVVLRELMPQDLKLELDRMTCDQAVAAAQFLAAVVGRAHARQMDAATRRHWNAELERNRPKSLEAPSWLWNSVVELLSEHEAAYLQHCRRYALSA</sequence>
<reference evidence="1 2" key="1">
    <citation type="submission" date="2016-10" db="EMBL/GenBank/DDBJ databases">
        <authorList>
            <person name="de Groot N.N."/>
        </authorList>
    </citation>
    <scope>NUCLEOTIDE SEQUENCE [LARGE SCALE GENOMIC DNA]</scope>
    <source>
        <strain evidence="1 2">DSM 22489</strain>
    </source>
</reference>
<name>A0A1H6AJ33_9BACT</name>
<evidence type="ECO:0000313" key="2">
    <source>
        <dbReference type="Proteomes" id="UP000236728"/>
    </source>
</evidence>
<dbReference type="EMBL" id="FNVA01000005">
    <property type="protein sequence ID" value="SEG48240.1"/>
    <property type="molecule type" value="Genomic_DNA"/>
</dbReference>
<evidence type="ECO:0000313" key="1">
    <source>
        <dbReference type="EMBL" id="SEG48240.1"/>
    </source>
</evidence>
<protein>
    <submittedName>
        <fullName evidence="1">Uncharacterized conserved protein, DUF2252 family</fullName>
    </submittedName>
</protein>